<accession>A0A1I0GE67</accession>
<dbReference type="Gene3D" id="3.30.70.1710">
    <property type="match status" value="2"/>
</dbReference>
<sequence>MALEAIGFLELNSIARGIEAADRILKTADTRLLYAKAGCPGKYTVLFSGEVAAVTSSLEAGKQTGGHFVVDSVVIPRVHPQVIKAINMSVEPVDVNALGVMEYFTITAAVYGADAAVKAAEVDLMDVRLGTGIGGKSFVVLTGEVASVETAVEAGLARAAEDGIVVSSVVIPNPRRAIFESLM</sequence>
<dbReference type="CDD" id="cd07054">
    <property type="entry name" value="BMC_PduT_repeat2"/>
    <property type="match status" value="1"/>
</dbReference>
<evidence type="ECO:0000259" key="4">
    <source>
        <dbReference type="PROSITE" id="PS51930"/>
    </source>
</evidence>
<dbReference type="STRING" id="460384.SAMN05216313_111117"/>
<reference evidence="6" key="1">
    <citation type="submission" date="2016-10" db="EMBL/GenBank/DDBJ databases">
        <authorList>
            <person name="Varghese N."/>
            <person name="Submissions S."/>
        </authorList>
    </citation>
    <scope>NUCLEOTIDE SEQUENCE [LARGE SCALE GENOMIC DNA]</scope>
    <source>
        <strain evidence="6">NLAE-zl-G277</strain>
    </source>
</reference>
<dbReference type="EMBL" id="FOIM01000011">
    <property type="protein sequence ID" value="SET69212.1"/>
    <property type="molecule type" value="Genomic_DNA"/>
</dbReference>
<dbReference type="SMART" id="SM00877">
    <property type="entry name" value="BMC"/>
    <property type="match status" value="2"/>
</dbReference>
<dbReference type="GeneID" id="93276028"/>
<organism evidence="5 6">
    <name type="scientific">Enterocloster lavalensis</name>
    <dbReference type="NCBI Taxonomy" id="460384"/>
    <lineage>
        <taxon>Bacteria</taxon>
        <taxon>Bacillati</taxon>
        <taxon>Bacillota</taxon>
        <taxon>Clostridia</taxon>
        <taxon>Lachnospirales</taxon>
        <taxon>Lachnospiraceae</taxon>
        <taxon>Enterocloster</taxon>
    </lineage>
</organism>
<comment type="subcellular location">
    <subcellularLocation>
        <location evidence="1">Bacterial microcompartment</location>
    </subcellularLocation>
</comment>
<keyword evidence="6" id="KW-1185">Reference proteome</keyword>
<protein>
    <submittedName>
        <fullName evidence="5">Carboxysome shell and ethanolamine utilization microcompartment protein CcmL/EutN</fullName>
    </submittedName>
</protein>
<comment type="similarity">
    <text evidence="3">Belongs to the bacterial microcompartments protein family.</text>
</comment>
<dbReference type="Pfam" id="PF00936">
    <property type="entry name" value="BMC"/>
    <property type="match status" value="2"/>
</dbReference>
<dbReference type="InterPro" id="IPR037233">
    <property type="entry name" value="CcmK-like_sf"/>
</dbReference>
<dbReference type="AlphaFoldDB" id="A0A1I0GE67"/>
<evidence type="ECO:0000313" key="6">
    <source>
        <dbReference type="Proteomes" id="UP000198508"/>
    </source>
</evidence>
<feature type="domain" description="BMC" evidence="4">
    <location>
        <begin position="97"/>
        <end position="183"/>
    </location>
</feature>
<evidence type="ECO:0000256" key="2">
    <source>
        <dbReference type="ARBA" id="ARBA00024446"/>
    </source>
</evidence>
<dbReference type="InterPro" id="IPR000249">
    <property type="entry name" value="BMC_dom"/>
</dbReference>
<keyword evidence="2" id="KW-1283">Bacterial microcompartment</keyword>
<dbReference type="PIRSF" id="PIRSF034834">
    <property type="entry name" value="PduT"/>
    <property type="match status" value="1"/>
</dbReference>
<evidence type="ECO:0000256" key="3">
    <source>
        <dbReference type="PROSITE-ProRule" id="PRU01278"/>
    </source>
</evidence>
<dbReference type="InterPro" id="IPR044872">
    <property type="entry name" value="CcmK/CsoS1_BMC"/>
</dbReference>
<dbReference type="InterPro" id="IPR011238">
    <property type="entry name" value="Micro_shell_prot_PduT"/>
</dbReference>
<dbReference type="InterPro" id="IPR050575">
    <property type="entry name" value="BMC_shell"/>
</dbReference>
<dbReference type="CDD" id="cd07053">
    <property type="entry name" value="BMC_PduT_repeat1"/>
    <property type="match status" value="1"/>
</dbReference>
<evidence type="ECO:0000313" key="5">
    <source>
        <dbReference type="EMBL" id="SET69212.1"/>
    </source>
</evidence>
<dbReference type="SUPFAM" id="SSF143414">
    <property type="entry name" value="CcmK-like"/>
    <property type="match status" value="2"/>
</dbReference>
<dbReference type="Proteomes" id="UP000198508">
    <property type="component" value="Unassembled WGS sequence"/>
</dbReference>
<dbReference type="RefSeq" id="WP_092364033.1">
    <property type="nucleotide sequence ID" value="NZ_CABJCG010000023.1"/>
</dbReference>
<feature type="domain" description="BMC" evidence="4">
    <location>
        <begin position="5"/>
        <end position="87"/>
    </location>
</feature>
<dbReference type="PANTHER" id="PTHR33941">
    <property type="entry name" value="PROPANEDIOL UTILIZATION PROTEIN PDUA"/>
    <property type="match status" value="1"/>
</dbReference>
<dbReference type="GO" id="GO:0031469">
    <property type="term" value="C:bacterial microcompartment"/>
    <property type="evidence" value="ECO:0007669"/>
    <property type="project" value="UniProtKB-SubCell"/>
</dbReference>
<name>A0A1I0GE67_9FIRM</name>
<dbReference type="PANTHER" id="PTHR33941:SF11">
    <property type="entry name" value="BACTERIAL MICROCOMPARTMENT SHELL PROTEIN PDUJ"/>
    <property type="match status" value="1"/>
</dbReference>
<dbReference type="PROSITE" id="PS51930">
    <property type="entry name" value="BMC_2"/>
    <property type="match status" value="2"/>
</dbReference>
<gene>
    <name evidence="5" type="ORF">SAMN05216313_111117</name>
</gene>
<evidence type="ECO:0000256" key="1">
    <source>
        <dbReference type="ARBA" id="ARBA00024322"/>
    </source>
</evidence>
<proteinExistence type="inferred from homology"/>